<dbReference type="PANTHER" id="PTHR30086">
    <property type="entry name" value="ARGININE EXPORTER PROTEIN ARGO"/>
    <property type="match status" value="1"/>
</dbReference>
<dbReference type="InterPro" id="IPR001123">
    <property type="entry name" value="LeuE-type"/>
</dbReference>
<dbReference type="PANTHER" id="PTHR30086:SF20">
    <property type="entry name" value="ARGININE EXPORTER PROTEIN ARGO-RELATED"/>
    <property type="match status" value="1"/>
</dbReference>
<gene>
    <name evidence="7" type="ORF">DEM27_30710</name>
</gene>
<feature type="transmembrane region" description="Helical" evidence="6">
    <location>
        <begin position="72"/>
        <end position="90"/>
    </location>
</feature>
<dbReference type="OrthoDB" id="9812084at2"/>
<evidence type="ECO:0000256" key="1">
    <source>
        <dbReference type="ARBA" id="ARBA00004651"/>
    </source>
</evidence>
<evidence type="ECO:0000313" key="8">
    <source>
        <dbReference type="Proteomes" id="UP000245252"/>
    </source>
</evidence>
<dbReference type="Proteomes" id="UP000245252">
    <property type="component" value="Unassembled WGS sequence"/>
</dbReference>
<sequence>MTDSYMAFLIFVAVATFSPGGATTLATASGMLYGFRRSVPFIVGIGVGLGLMAVASALGLAALLLALPAVEFAVSVTGSIYLLYLAWKIATNGSPSRRPDASAPVSLWGAIGLTWYNPKAWAITMGASSSFADLVRWPPGQVALIGATFMVFATASMALWCTTGHALAQLLKSDWQWQVLNLTMALLLAASIIPLWLE</sequence>
<protein>
    <submittedName>
        <fullName evidence="7">Amino acid transporter</fullName>
    </submittedName>
</protein>
<feature type="transmembrane region" description="Helical" evidence="6">
    <location>
        <begin position="42"/>
        <end position="65"/>
    </location>
</feature>
<evidence type="ECO:0000256" key="2">
    <source>
        <dbReference type="ARBA" id="ARBA00022475"/>
    </source>
</evidence>
<keyword evidence="2" id="KW-1003">Cell membrane</keyword>
<evidence type="ECO:0000256" key="3">
    <source>
        <dbReference type="ARBA" id="ARBA00022692"/>
    </source>
</evidence>
<reference evidence="7 8" key="1">
    <citation type="submission" date="2018-05" db="EMBL/GenBank/DDBJ databases">
        <title>The draft genome of strain NS-104.</title>
        <authorList>
            <person name="Hang P."/>
            <person name="Jiang J."/>
        </authorList>
    </citation>
    <scope>NUCLEOTIDE SEQUENCE [LARGE SCALE GENOMIC DNA]</scope>
    <source>
        <strain evidence="7 8">NS-104</strain>
    </source>
</reference>
<keyword evidence="4 6" id="KW-1133">Transmembrane helix</keyword>
<evidence type="ECO:0000256" key="4">
    <source>
        <dbReference type="ARBA" id="ARBA00022989"/>
    </source>
</evidence>
<dbReference type="AlphaFoldDB" id="A0A2U2DGZ8"/>
<evidence type="ECO:0000313" key="7">
    <source>
        <dbReference type="EMBL" id="PWE52538.1"/>
    </source>
</evidence>
<dbReference type="Pfam" id="PF01810">
    <property type="entry name" value="LysE"/>
    <property type="match status" value="1"/>
</dbReference>
<comment type="subcellular location">
    <subcellularLocation>
        <location evidence="1">Cell membrane</location>
        <topology evidence="1">Multi-pass membrane protein</topology>
    </subcellularLocation>
</comment>
<evidence type="ECO:0000256" key="6">
    <source>
        <dbReference type="SAM" id="Phobius"/>
    </source>
</evidence>
<keyword evidence="5 6" id="KW-0472">Membrane</keyword>
<proteinExistence type="predicted"/>
<keyword evidence="3 6" id="KW-0812">Transmembrane</keyword>
<dbReference type="GO" id="GO:0015171">
    <property type="term" value="F:amino acid transmembrane transporter activity"/>
    <property type="evidence" value="ECO:0007669"/>
    <property type="project" value="TreeGrafter"/>
</dbReference>
<feature type="transmembrane region" description="Helical" evidence="6">
    <location>
        <begin position="142"/>
        <end position="167"/>
    </location>
</feature>
<keyword evidence="8" id="KW-1185">Reference proteome</keyword>
<organism evidence="7 8">
    <name type="scientific">Metarhizobium album</name>
    <dbReference type="NCBI Taxonomy" id="2182425"/>
    <lineage>
        <taxon>Bacteria</taxon>
        <taxon>Pseudomonadati</taxon>
        <taxon>Pseudomonadota</taxon>
        <taxon>Alphaproteobacteria</taxon>
        <taxon>Hyphomicrobiales</taxon>
        <taxon>Rhizobiaceae</taxon>
        <taxon>Metarhizobium</taxon>
    </lineage>
</organism>
<dbReference type="EMBL" id="QFBC01000024">
    <property type="protein sequence ID" value="PWE52538.1"/>
    <property type="molecule type" value="Genomic_DNA"/>
</dbReference>
<accession>A0A2U2DGZ8</accession>
<name>A0A2U2DGZ8_9HYPH</name>
<feature type="transmembrane region" description="Helical" evidence="6">
    <location>
        <begin position="179"/>
        <end position="197"/>
    </location>
</feature>
<evidence type="ECO:0000256" key="5">
    <source>
        <dbReference type="ARBA" id="ARBA00023136"/>
    </source>
</evidence>
<comment type="caution">
    <text evidence="7">The sequence shown here is derived from an EMBL/GenBank/DDBJ whole genome shotgun (WGS) entry which is preliminary data.</text>
</comment>
<dbReference type="RefSeq" id="WP_109462052.1">
    <property type="nucleotide sequence ID" value="NZ_QFBC01000024.1"/>
</dbReference>
<dbReference type="GO" id="GO:0005886">
    <property type="term" value="C:plasma membrane"/>
    <property type="evidence" value="ECO:0007669"/>
    <property type="project" value="UniProtKB-SubCell"/>
</dbReference>
<dbReference type="GO" id="GO:0033228">
    <property type="term" value="P:cysteine export across plasma membrane"/>
    <property type="evidence" value="ECO:0007669"/>
    <property type="project" value="TreeGrafter"/>
</dbReference>